<evidence type="ECO:0000256" key="1">
    <source>
        <dbReference type="SAM" id="MobiDB-lite"/>
    </source>
</evidence>
<dbReference type="PANTHER" id="PTHR37204">
    <property type="entry name" value="TRANSMEMBRANE PROTEIN"/>
    <property type="match status" value="1"/>
</dbReference>
<organism evidence="2 3">
    <name type="scientific">Tetracentron sinense</name>
    <name type="common">Spur-leaf</name>
    <dbReference type="NCBI Taxonomy" id="13715"/>
    <lineage>
        <taxon>Eukaryota</taxon>
        <taxon>Viridiplantae</taxon>
        <taxon>Streptophyta</taxon>
        <taxon>Embryophyta</taxon>
        <taxon>Tracheophyta</taxon>
        <taxon>Spermatophyta</taxon>
        <taxon>Magnoliopsida</taxon>
        <taxon>Trochodendrales</taxon>
        <taxon>Trochodendraceae</taxon>
        <taxon>Tetracentron</taxon>
    </lineage>
</organism>
<gene>
    <name evidence="2" type="ORF">HHK36_024747</name>
</gene>
<dbReference type="AlphaFoldDB" id="A0A834YKT9"/>
<comment type="caution">
    <text evidence="2">The sequence shown here is derived from an EMBL/GenBank/DDBJ whole genome shotgun (WGS) entry which is preliminary data.</text>
</comment>
<dbReference type="PANTHER" id="PTHR37204:SF1">
    <property type="entry name" value="TRANSMEMBRANE PROTEIN"/>
    <property type="match status" value="1"/>
</dbReference>
<feature type="region of interest" description="Disordered" evidence="1">
    <location>
        <begin position="278"/>
        <end position="298"/>
    </location>
</feature>
<evidence type="ECO:0000313" key="3">
    <source>
        <dbReference type="Proteomes" id="UP000655225"/>
    </source>
</evidence>
<dbReference type="EMBL" id="JABCRI010000018">
    <property type="protein sequence ID" value="KAF8390222.1"/>
    <property type="molecule type" value="Genomic_DNA"/>
</dbReference>
<dbReference type="Proteomes" id="UP000655225">
    <property type="component" value="Unassembled WGS sequence"/>
</dbReference>
<name>A0A834YKT9_TETSI</name>
<keyword evidence="3" id="KW-1185">Reference proteome</keyword>
<dbReference type="OrthoDB" id="119121at2759"/>
<protein>
    <submittedName>
        <fullName evidence="2">Uncharacterized protein</fullName>
    </submittedName>
</protein>
<proteinExistence type="predicted"/>
<sequence>MAIHNSSENFRLTDSDSLISNSVLRSTLYDKMARDLDEHGAVFLKGGETSQSLSLTDIFTLKDGSVTPILKAANPPVRANVLYMSPEFSVAISQTVRNIFLPYFDKVIWFQNSSLYHFSMFHASHHITPVPATEDEIEAEVTAVKAVAEVLCPLKIILDRVVLTSTGVLLGCWQVPSVAFSLPSHFRYPVLLPKAVADASWQTKLLRGSAARKLNFPSSPPPKVTIPISPLTGAAARCNDETQSTRGRMSIVSYLGEYGVINMGLNPALDLSSCPLGSPLSTRRPHTMPSWGDGGLTK</sequence>
<accession>A0A834YKT9</accession>
<reference evidence="2 3" key="1">
    <citation type="submission" date="2020-04" db="EMBL/GenBank/DDBJ databases">
        <title>Plant Genome Project.</title>
        <authorList>
            <person name="Zhang R.-G."/>
        </authorList>
    </citation>
    <scope>NUCLEOTIDE SEQUENCE [LARGE SCALE GENOMIC DNA]</scope>
    <source>
        <strain evidence="2">YNK0</strain>
        <tissue evidence="2">Leaf</tissue>
    </source>
</reference>
<evidence type="ECO:0000313" key="2">
    <source>
        <dbReference type="EMBL" id="KAF8390222.1"/>
    </source>
</evidence>